<reference evidence="3 4" key="1">
    <citation type="submission" date="2020-11" db="EMBL/GenBank/DDBJ databases">
        <authorList>
            <person name="Kim M.K."/>
        </authorList>
    </citation>
    <scope>NUCLEOTIDE SEQUENCE [LARGE SCALE GENOMIC DNA]</scope>
    <source>
        <strain evidence="3 4">BT683</strain>
    </source>
</reference>
<sequence>MPRFLFILLAAGCLASAPRFAAAQDGGFPVQTTARTQFVFKDGEVVRRDGTKITPLTKNVKLASGVKINYKNGIVEMPADKINPTGKKLTLREGDYVRADGGVVFATPGSAAAAQGKRPIGTDGKFDTYIQRGQGFSDPAMQVSLLNQKIDLLTQKVNLLSQGRTDTPDTKAIDDQLEQVNIKLNAPK</sequence>
<dbReference type="InterPro" id="IPR046478">
    <property type="entry name" value="DUF6799"/>
</dbReference>
<keyword evidence="1" id="KW-0732">Signal</keyword>
<feature type="domain" description="DUF6799" evidence="2">
    <location>
        <begin position="38"/>
        <end position="102"/>
    </location>
</feature>
<evidence type="ECO:0000313" key="4">
    <source>
        <dbReference type="Proteomes" id="UP000597617"/>
    </source>
</evidence>
<comment type="caution">
    <text evidence="3">The sequence shown here is derived from an EMBL/GenBank/DDBJ whole genome shotgun (WGS) entry which is preliminary data.</text>
</comment>
<protein>
    <recommendedName>
        <fullName evidence="2">DUF6799 domain-containing protein</fullName>
    </recommendedName>
</protein>
<feature type="signal peptide" evidence="1">
    <location>
        <begin position="1"/>
        <end position="21"/>
    </location>
</feature>
<accession>A0ABS0IHI0</accession>
<evidence type="ECO:0000313" key="3">
    <source>
        <dbReference type="EMBL" id="MBF9237812.1"/>
    </source>
</evidence>
<evidence type="ECO:0000259" key="2">
    <source>
        <dbReference type="Pfam" id="PF20606"/>
    </source>
</evidence>
<dbReference type="Pfam" id="PF20606">
    <property type="entry name" value="DUF6799"/>
    <property type="match status" value="1"/>
</dbReference>
<feature type="chain" id="PRO_5046857204" description="DUF6799 domain-containing protein" evidence="1">
    <location>
        <begin position="22"/>
        <end position="188"/>
    </location>
</feature>
<keyword evidence="4" id="KW-1185">Reference proteome</keyword>
<gene>
    <name evidence="3" type="ORF">I2I05_10440</name>
</gene>
<dbReference type="EMBL" id="JADQDQ010000004">
    <property type="protein sequence ID" value="MBF9237812.1"/>
    <property type="molecule type" value="Genomic_DNA"/>
</dbReference>
<dbReference type="Proteomes" id="UP000597617">
    <property type="component" value="Unassembled WGS sequence"/>
</dbReference>
<proteinExistence type="predicted"/>
<dbReference type="RefSeq" id="WP_196282195.1">
    <property type="nucleotide sequence ID" value="NZ_JADQDQ010000004.1"/>
</dbReference>
<evidence type="ECO:0000256" key="1">
    <source>
        <dbReference type="SAM" id="SignalP"/>
    </source>
</evidence>
<name>A0ABS0IHI0_9BACT</name>
<organism evidence="3 4">
    <name type="scientific">Hymenobacter jeongseonensis</name>
    <dbReference type="NCBI Taxonomy" id="2791027"/>
    <lineage>
        <taxon>Bacteria</taxon>
        <taxon>Pseudomonadati</taxon>
        <taxon>Bacteroidota</taxon>
        <taxon>Cytophagia</taxon>
        <taxon>Cytophagales</taxon>
        <taxon>Hymenobacteraceae</taxon>
        <taxon>Hymenobacter</taxon>
    </lineage>
</organism>